<accession>A0ABY3X2R4</accession>
<evidence type="ECO:0000313" key="6">
    <source>
        <dbReference type="EMBL" id="UNM95011.1"/>
    </source>
</evidence>
<keyword evidence="4" id="KW-1133">Transmembrane helix</keyword>
<reference evidence="6 7" key="1">
    <citation type="submission" date="2022-03" db="EMBL/GenBank/DDBJ databases">
        <title>Ignatzschineria rhizosphaerae HR5S32.</title>
        <authorList>
            <person name="Sun J.Q."/>
            <person name="Feng J.Y."/>
        </authorList>
    </citation>
    <scope>NUCLEOTIDE SEQUENCE [LARGE SCALE GENOMIC DNA]</scope>
    <source>
        <strain evidence="6 7">HR5S32</strain>
    </source>
</reference>
<dbReference type="PANTHER" id="PTHR10434">
    <property type="entry name" value="1-ACYL-SN-GLYCEROL-3-PHOSPHATE ACYLTRANSFERASE"/>
    <property type="match status" value="1"/>
</dbReference>
<keyword evidence="4" id="KW-0812">Transmembrane</keyword>
<proteinExistence type="predicted"/>
<keyword evidence="7" id="KW-1185">Reference proteome</keyword>
<keyword evidence="3 6" id="KW-0012">Acyltransferase</keyword>
<dbReference type="EMBL" id="CP093379">
    <property type="protein sequence ID" value="UNM95011.1"/>
    <property type="molecule type" value="Genomic_DNA"/>
</dbReference>
<dbReference type="Proteomes" id="UP000829542">
    <property type="component" value="Chromosome"/>
</dbReference>
<keyword evidence="2" id="KW-0808">Transferase</keyword>
<evidence type="ECO:0000256" key="3">
    <source>
        <dbReference type="ARBA" id="ARBA00023315"/>
    </source>
</evidence>
<dbReference type="PANTHER" id="PTHR10434:SF11">
    <property type="entry name" value="1-ACYL-SN-GLYCEROL-3-PHOSPHATE ACYLTRANSFERASE"/>
    <property type="match status" value="1"/>
</dbReference>
<sequence length="224" mass="25589">MNDKPQKKPRIKWIKLLFFALIVKPLVLIGLGLNIINRPKLPKEGAAVIVANHTSHLDTLVLMSLYPLSVINNIRPVAAADYFMKNRYMRWFSTRCIDIIPIDRQVMKAPDQLFAECHQALNNQEILIIFPEGTRSITEERDFKLKRGIHILISKYPDIPVIPVILRGLGKALPKGEALFVPFNSDVIIGDPLAYDENAKTYLQTLENQYHQLLTQALTHPNEF</sequence>
<evidence type="ECO:0000313" key="7">
    <source>
        <dbReference type="Proteomes" id="UP000829542"/>
    </source>
</evidence>
<organism evidence="6 7">
    <name type="scientific">Ignatzschineria rhizosphaerae</name>
    <dbReference type="NCBI Taxonomy" id="2923279"/>
    <lineage>
        <taxon>Bacteria</taxon>
        <taxon>Pseudomonadati</taxon>
        <taxon>Pseudomonadota</taxon>
        <taxon>Gammaproteobacteria</taxon>
        <taxon>Cardiobacteriales</taxon>
        <taxon>Ignatzschineriaceae</taxon>
        <taxon>Ignatzschineria</taxon>
    </lineage>
</organism>
<feature type="domain" description="Phospholipid/glycerol acyltransferase" evidence="5">
    <location>
        <begin position="47"/>
        <end position="169"/>
    </location>
</feature>
<evidence type="ECO:0000259" key="5">
    <source>
        <dbReference type="SMART" id="SM00563"/>
    </source>
</evidence>
<dbReference type="CDD" id="cd07989">
    <property type="entry name" value="LPLAT_AGPAT-like"/>
    <property type="match status" value="1"/>
</dbReference>
<dbReference type="GO" id="GO:0016746">
    <property type="term" value="F:acyltransferase activity"/>
    <property type="evidence" value="ECO:0007669"/>
    <property type="project" value="UniProtKB-KW"/>
</dbReference>
<evidence type="ECO:0000256" key="2">
    <source>
        <dbReference type="ARBA" id="ARBA00022679"/>
    </source>
</evidence>
<gene>
    <name evidence="6" type="ORF">MMG00_07105</name>
</gene>
<keyword evidence="4" id="KW-0472">Membrane</keyword>
<evidence type="ECO:0000256" key="4">
    <source>
        <dbReference type="SAM" id="Phobius"/>
    </source>
</evidence>
<name>A0ABY3X2R4_9GAMM</name>
<protein>
    <submittedName>
        <fullName evidence="6">1-acyl-sn-glycerol-3-phosphate acyltransferase</fullName>
    </submittedName>
</protein>
<comment type="pathway">
    <text evidence="1">Lipid metabolism.</text>
</comment>
<dbReference type="Pfam" id="PF01553">
    <property type="entry name" value="Acyltransferase"/>
    <property type="match status" value="1"/>
</dbReference>
<dbReference type="SUPFAM" id="SSF69593">
    <property type="entry name" value="Glycerol-3-phosphate (1)-acyltransferase"/>
    <property type="match status" value="1"/>
</dbReference>
<dbReference type="RefSeq" id="WP_242146836.1">
    <property type="nucleotide sequence ID" value="NZ_CP093379.1"/>
</dbReference>
<evidence type="ECO:0000256" key="1">
    <source>
        <dbReference type="ARBA" id="ARBA00005189"/>
    </source>
</evidence>
<feature type="transmembrane region" description="Helical" evidence="4">
    <location>
        <begin position="16"/>
        <end position="36"/>
    </location>
</feature>
<dbReference type="InterPro" id="IPR002123">
    <property type="entry name" value="Plipid/glycerol_acylTrfase"/>
</dbReference>
<dbReference type="SMART" id="SM00563">
    <property type="entry name" value="PlsC"/>
    <property type="match status" value="1"/>
</dbReference>